<dbReference type="Proteomes" id="UP000193558">
    <property type="component" value="Unassembled WGS sequence"/>
</dbReference>
<dbReference type="InterPro" id="IPR009593">
    <property type="entry name" value="DUF1203"/>
</dbReference>
<evidence type="ECO:0000313" key="1">
    <source>
        <dbReference type="EMBL" id="ORM67341.1"/>
    </source>
</evidence>
<dbReference type="EMBL" id="MLFR01000025">
    <property type="protein sequence ID" value="ORM67341.1"/>
    <property type="molecule type" value="Genomic_DNA"/>
</dbReference>
<proteinExistence type="predicted"/>
<comment type="caution">
    <text evidence="1">The sequence shown here is derived from an EMBL/GenBank/DDBJ whole genome shotgun (WGS) entry which is preliminary data.</text>
</comment>
<gene>
    <name evidence="1" type="ORF">HA51_19705</name>
</gene>
<reference evidence="1 2" key="1">
    <citation type="journal article" date="2017" name="Antonie Van Leeuwenhoek">
        <title>Phylogenomic resolution of the bacterial genus Pantoea and its relationship with Erwinia and Tatumella.</title>
        <authorList>
            <person name="Palmer M."/>
            <person name="Steenkamp E.T."/>
            <person name="Coetzee M.P."/>
            <person name="Chan W.Y."/>
            <person name="van Zyl E."/>
            <person name="De Maayer P."/>
            <person name="Coutinho T.A."/>
            <person name="Blom J."/>
            <person name="Smits T.H."/>
            <person name="Duffy B."/>
            <person name="Venter S.N."/>
        </authorList>
    </citation>
    <scope>NUCLEOTIDE SEQUENCE [LARGE SCALE GENOMIC DNA]</scope>
    <source>
        <strain evidence="1 2">LMG 26275</strain>
    </source>
</reference>
<organism evidence="1 2">
    <name type="scientific">Pantoea rwandensis</name>
    <dbReference type="NCBI Taxonomy" id="1076550"/>
    <lineage>
        <taxon>Bacteria</taxon>
        <taxon>Pseudomonadati</taxon>
        <taxon>Pseudomonadota</taxon>
        <taxon>Gammaproteobacteria</taxon>
        <taxon>Enterobacterales</taxon>
        <taxon>Erwiniaceae</taxon>
        <taxon>Pantoea</taxon>
    </lineage>
</organism>
<evidence type="ECO:0000313" key="2">
    <source>
        <dbReference type="Proteomes" id="UP000193558"/>
    </source>
</evidence>
<sequence>MHYVISGLNSSEFAHLYGQDSDYLARHNARRVTADIHSALPDRIGLKDVPPGENAILLNHTYQPAQSPYHGQHAIFIHEGCTHSGVFNDEIPEYLAKRQLSLRAFNLEHCIIAAELATGYEVEQTVLALLQRPETAYIHAHSAQFGCYLARVSKTL</sequence>
<dbReference type="OrthoDB" id="5953307at2"/>
<dbReference type="Pfam" id="PF06718">
    <property type="entry name" value="DUF1203"/>
    <property type="match status" value="1"/>
</dbReference>
<name>A0A1X1CSM5_9GAMM</name>
<dbReference type="RefSeq" id="WP_084936323.1">
    <property type="nucleotide sequence ID" value="NZ_MLFR01000025.1"/>
</dbReference>
<dbReference type="AlphaFoldDB" id="A0A1X1CSM5"/>
<protein>
    <recommendedName>
        <fullName evidence="3">DUF1203 domain-containing protein</fullName>
    </recommendedName>
</protein>
<evidence type="ECO:0008006" key="3">
    <source>
        <dbReference type="Google" id="ProtNLM"/>
    </source>
</evidence>
<accession>A0A1X1CSM5</accession>